<dbReference type="RefSeq" id="XP_064657876.1">
    <property type="nucleotide sequence ID" value="XM_064804075.1"/>
</dbReference>
<gene>
    <name evidence="1" type="ORF">LTR77_006835</name>
</gene>
<comment type="caution">
    <text evidence="1">The sequence shown here is derived from an EMBL/GenBank/DDBJ whole genome shotgun (WGS) entry which is preliminary data.</text>
</comment>
<reference evidence="1 2" key="1">
    <citation type="submission" date="2023-08" db="EMBL/GenBank/DDBJ databases">
        <title>Black Yeasts Isolated from many extreme environments.</title>
        <authorList>
            <person name="Coleine C."/>
            <person name="Stajich J.E."/>
            <person name="Selbmann L."/>
        </authorList>
    </citation>
    <scope>NUCLEOTIDE SEQUENCE [LARGE SCALE GENOMIC DNA]</scope>
    <source>
        <strain evidence="1 2">CCFEE 5935</strain>
    </source>
</reference>
<keyword evidence="2" id="KW-1185">Reference proteome</keyword>
<dbReference type="EMBL" id="JAVRRT010000010">
    <property type="protein sequence ID" value="KAK5168266.1"/>
    <property type="molecule type" value="Genomic_DNA"/>
</dbReference>
<dbReference type="GeneID" id="89928174"/>
<accession>A0AAV9PA02</accession>
<evidence type="ECO:0000313" key="2">
    <source>
        <dbReference type="Proteomes" id="UP001337655"/>
    </source>
</evidence>
<sequence length="238" mass="27258">MDHVLQITLVGGGVGAAGLAALYVWAQQLHHSLVQQVKHKSVTTKELKGMRDRGELETLSPHLTRDLEDYKIIYDIDERSSNSVAFPARERLDKLFTQLLRRNMSLFARFPQSWTLWLIAKSPEQRESFSQAHIKALNFREDDVFCGFYRVVKRTSGRVEIGMAIPAQQPPIEGRLIISLREQEGGTAMRTETLQWTEARSGAVLPLDRRPIRFMHEVASWWLLVTGVEYLEKISSEI</sequence>
<evidence type="ECO:0000313" key="1">
    <source>
        <dbReference type="EMBL" id="KAK5168266.1"/>
    </source>
</evidence>
<organism evidence="1 2">
    <name type="scientific">Saxophila tyrrhenica</name>
    <dbReference type="NCBI Taxonomy" id="1690608"/>
    <lineage>
        <taxon>Eukaryota</taxon>
        <taxon>Fungi</taxon>
        <taxon>Dikarya</taxon>
        <taxon>Ascomycota</taxon>
        <taxon>Pezizomycotina</taxon>
        <taxon>Dothideomycetes</taxon>
        <taxon>Dothideomycetidae</taxon>
        <taxon>Mycosphaerellales</taxon>
        <taxon>Extremaceae</taxon>
        <taxon>Saxophila</taxon>
    </lineage>
</organism>
<protein>
    <submittedName>
        <fullName evidence="1">Uncharacterized protein</fullName>
    </submittedName>
</protein>
<proteinExistence type="predicted"/>
<dbReference type="Proteomes" id="UP001337655">
    <property type="component" value="Unassembled WGS sequence"/>
</dbReference>
<dbReference type="AlphaFoldDB" id="A0AAV9PA02"/>
<name>A0AAV9PA02_9PEZI</name>